<dbReference type="EMBL" id="LHZY01000087">
    <property type="protein sequence ID" value="KXV70171.1"/>
    <property type="molecule type" value="Genomic_DNA"/>
</dbReference>
<dbReference type="Proteomes" id="UP000075312">
    <property type="component" value="Unassembled WGS sequence"/>
</dbReference>
<evidence type="ECO:0000313" key="2">
    <source>
        <dbReference type="Proteomes" id="UP000075312"/>
    </source>
</evidence>
<proteinExistence type="predicted"/>
<gene>
    <name evidence="1" type="ORF">AD952_13555</name>
</gene>
<reference evidence="1 2" key="1">
    <citation type="submission" date="2015-06" db="EMBL/GenBank/DDBJ databases">
        <title>Improved classification and identification of acetic acid bacteria using matrix-assisted laser desorption/ionization time-of-flight mass spectrometry; Gluconobacter nephelii and Gluconobacter uchimurae are later heterotypic synonyms of Gluconobacter japonicus and Gluconobacter oxydans, respectively.</title>
        <authorList>
            <person name="Li L."/>
            <person name="Cleenwerck I."/>
            <person name="De Vuyst L."/>
            <person name="Vandamme P."/>
        </authorList>
    </citation>
    <scope>NUCLEOTIDE SEQUENCE [LARGE SCALE GENOMIC DNA]</scope>
    <source>
        <strain evidence="1 2">LMG 1608</strain>
    </source>
</reference>
<accession>A0A149UQA6</accession>
<evidence type="ECO:0000313" key="1">
    <source>
        <dbReference type="EMBL" id="KXV70171.1"/>
    </source>
</evidence>
<comment type="caution">
    <text evidence="1">The sequence shown here is derived from an EMBL/GenBank/DDBJ whole genome shotgun (WGS) entry which is preliminary data.</text>
</comment>
<dbReference type="PATRIC" id="fig|178900.6.peg.304"/>
<dbReference type="AlphaFoldDB" id="A0A149UQA6"/>
<sequence>MPRMTQRQDPVSTLLDEARQCELESQTRVLELNFREAADLQVVASLLRNIAKDYSKKTGQPLCA</sequence>
<protein>
    <submittedName>
        <fullName evidence="1">Uncharacterized protein</fullName>
    </submittedName>
</protein>
<organism evidence="1 2">
    <name type="scientific">Acetobacter cerevisiae</name>
    <dbReference type="NCBI Taxonomy" id="178900"/>
    <lineage>
        <taxon>Bacteria</taxon>
        <taxon>Pseudomonadati</taxon>
        <taxon>Pseudomonadota</taxon>
        <taxon>Alphaproteobacteria</taxon>
        <taxon>Acetobacterales</taxon>
        <taxon>Acetobacteraceae</taxon>
        <taxon>Acetobacter</taxon>
    </lineage>
</organism>
<name>A0A149UQA6_9PROT</name>